<dbReference type="Pfam" id="PF07332">
    <property type="entry name" value="Phage_holin_3_6"/>
    <property type="match status" value="1"/>
</dbReference>
<organism evidence="2 3">
    <name type="scientific">Roseovarius pelagicus</name>
    <dbReference type="NCBI Taxonomy" id="2980108"/>
    <lineage>
        <taxon>Bacteria</taxon>
        <taxon>Pseudomonadati</taxon>
        <taxon>Pseudomonadota</taxon>
        <taxon>Alphaproteobacteria</taxon>
        <taxon>Rhodobacterales</taxon>
        <taxon>Roseobacteraceae</taxon>
        <taxon>Roseovarius</taxon>
    </lineage>
</organism>
<evidence type="ECO:0000256" key="1">
    <source>
        <dbReference type="SAM" id="Phobius"/>
    </source>
</evidence>
<dbReference type="Proteomes" id="UP001064087">
    <property type="component" value="Chromosome"/>
</dbReference>
<evidence type="ECO:0000313" key="3">
    <source>
        <dbReference type="Proteomes" id="UP001064087"/>
    </source>
</evidence>
<dbReference type="RefSeq" id="WP_165197459.1">
    <property type="nucleotide sequence ID" value="NZ_CP106738.1"/>
</dbReference>
<protein>
    <submittedName>
        <fullName evidence="2">Phage holin family protein</fullName>
    </submittedName>
</protein>
<proteinExistence type="predicted"/>
<name>A0ABY6DFX3_9RHOB</name>
<accession>A0ABY6DFX3</accession>
<keyword evidence="3" id="KW-1185">Reference proteome</keyword>
<feature type="transmembrane region" description="Helical" evidence="1">
    <location>
        <begin position="21"/>
        <end position="47"/>
    </location>
</feature>
<keyword evidence="1" id="KW-1133">Transmembrane helix</keyword>
<reference evidence="2" key="1">
    <citation type="submission" date="2022-10" db="EMBL/GenBank/DDBJ databases">
        <title>Roseovarius pelagicus sp. nov., isolated from Arctic seawater.</title>
        <authorList>
            <person name="Hong Y.W."/>
            <person name="Hwang C.Y."/>
        </authorList>
    </citation>
    <scope>NUCLEOTIDE SEQUENCE</scope>
    <source>
        <strain evidence="2">HL-MP18</strain>
    </source>
</reference>
<dbReference type="EMBL" id="CP106738">
    <property type="protein sequence ID" value="UXX84108.1"/>
    <property type="molecule type" value="Genomic_DNA"/>
</dbReference>
<dbReference type="InterPro" id="IPR009937">
    <property type="entry name" value="Phage_holin_3_6"/>
</dbReference>
<sequence length="120" mass="12230">MFGIVDSLRQDARAAARTAALASAGVLLGIVGLGFLTVALWMFIVIVSTPLTAATVIGALYSGVALILLAIASSRRSRVTTDPAPAAAPPPPPPAAPFVQMAEGFAMGMQAGRAARSRRD</sequence>
<feature type="transmembrane region" description="Helical" evidence="1">
    <location>
        <begin position="53"/>
        <end position="72"/>
    </location>
</feature>
<evidence type="ECO:0000313" key="2">
    <source>
        <dbReference type="EMBL" id="UXX84108.1"/>
    </source>
</evidence>
<gene>
    <name evidence="2" type="ORF">N7U68_05505</name>
</gene>
<keyword evidence="1" id="KW-0812">Transmembrane</keyword>
<keyword evidence="1" id="KW-0472">Membrane</keyword>